<evidence type="ECO:0000313" key="2">
    <source>
        <dbReference type="EMBL" id="CAD5220449.1"/>
    </source>
</evidence>
<evidence type="ECO:0000256" key="1">
    <source>
        <dbReference type="SAM" id="MobiDB-lite"/>
    </source>
</evidence>
<dbReference type="AlphaFoldDB" id="A0A1I7RZC4"/>
<accession>A0A1I7RZC4</accession>
<sequence>MNIYNAQESKYSNSNHYPAVASERLWSLAIARRACCPCALSELDFGPGMGGGVQEPVALPKLRRLGGWWDAEKFTDERNEWPGGRDQGAGRGPAVALRRAASPKGLVVVGVGVQRGAMMMLFELGRR</sequence>
<organism evidence="4 6">
    <name type="scientific">Bursaphelenchus xylophilus</name>
    <name type="common">Pinewood nematode worm</name>
    <name type="synonym">Aphelenchoides xylophilus</name>
    <dbReference type="NCBI Taxonomy" id="6326"/>
    <lineage>
        <taxon>Eukaryota</taxon>
        <taxon>Metazoa</taxon>
        <taxon>Ecdysozoa</taxon>
        <taxon>Nematoda</taxon>
        <taxon>Chromadorea</taxon>
        <taxon>Rhabditida</taxon>
        <taxon>Tylenchina</taxon>
        <taxon>Tylenchomorpha</taxon>
        <taxon>Aphelenchoidea</taxon>
        <taxon>Aphelenchoididae</taxon>
        <taxon>Bursaphelenchus</taxon>
    </lineage>
</organism>
<dbReference type="Proteomes" id="UP000095284">
    <property type="component" value="Unplaced"/>
</dbReference>
<keyword evidence="5" id="KW-1185">Reference proteome</keyword>
<reference evidence="3" key="2">
    <citation type="submission" date="2020-08" db="EMBL/GenBank/DDBJ databases">
        <authorList>
            <person name="Kikuchi T."/>
        </authorList>
    </citation>
    <scope>NUCLEOTIDE SEQUENCE</scope>
    <source>
        <strain evidence="2">Ka4C1</strain>
    </source>
</reference>
<dbReference type="Proteomes" id="UP000582659">
    <property type="component" value="Unassembled WGS sequence"/>
</dbReference>
<reference evidence="6" key="1">
    <citation type="submission" date="2016-11" db="UniProtKB">
        <authorList>
            <consortium name="WormBaseParasite"/>
        </authorList>
    </citation>
    <scope>IDENTIFICATION</scope>
</reference>
<dbReference type="EMBL" id="CAJFDI010000003">
    <property type="protein sequence ID" value="CAD5220449.1"/>
    <property type="molecule type" value="Genomic_DNA"/>
</dbReference>
<protein>
    <submittedName>
        <fullName evidence="2">(pine wood nematode) hypothetical protein</fullName>
    </submittedName>
</protein>
<evidence type="ECO:0000313" key="3">
    <source>
        <dbReference type="EMBL" id="CAG9106612.1"/>
    </source>
</evidence>
<evidence type="ECO:0000313" key="5">
    <source>
        <dbReference type="Proteomes" id="UP000659654"/>
    </source>
</evidence>
<gene>
    <name evidence="2" type="ORF">BXYJ_LOCUS6184</name>
</gene>
<dbReference type="EMBL" id="CAJFCV020000003">
    <property type="protein sequence ID" value="CAG9106612.1"/>
    <property type="molecule type" value="Genomic_DNA"/>
</dbReference>
<evidence type="ECO:0000313" key="4">
    <source>
        <dbReference type="Proteomes" id="UP000095284"/>
    </source>
</evidence>
<feature type="region of interest" description="Disordered" evidence="1">
    <location>
        <begin position="76"/>
        <end position="95"/>
    </location>
</feature>
<name>A0A1I7RZC4_BURXY</name>
<evidence type="ECO:0000313" key="6">
    <source>
        <dbReference type="WBParaSite" id="BXY_0609400.1"/>
    </source>
</evidence>
<dbReference type="Proteomes" id="UP000659654">
    <property type="component" value="Unassembled WGS sequence"/>
</dbReference>
<dbReference type="WBParaSite" id="BXY_0609400.1">
    <property type="protein sequence ID" value="BXY_0609400.1"/>
    <property type="gene ID" value="BXY_0609400"/>
</dbReference>
<proteinExistence type="predicted"/>